<reference evidence="2 3" key="1">
    <citation type="journal article" date="2015" name="Genome Announc.">
        <title>Expanding the biotechnology potential of lactobacilli through comparative genomics of 213 strains and associated genera.</title>
        <authorList>
            <person name="Sun Z."/>
            <person name="Harris H.M."/>
            <person name="McCann A."/>
            <person name="Guo C."/>
            <person name="Argimon S."/>
            <person name="Zhang W."/>
            <person name="Yang X."/>
            <person name="Jeffery I.B."/>
            <person name="Cooney J.C."/>
            <person name="Kagawa T.F."/>
            <person name="Liu W."/>
            <person name="Song Y."/>
            <person name="Salvetti E."/>
            <person name="Wrobel A."/>
            <person name="Rasinkangas P."/>
            <person name="Parkhill J."/>
            <person name="Rea M.C."/>
            <person name="O'Sullivan O."/>
            <person name="Ritari J."/>
            <person name="Douillard F.P."/>
            <person name="Paul Ross R."/>
            <person name="Yang R."/>
            <person name="Briner A.E."/>
            <person name="Felis G.E."/>
            <person name="de Vos W.M."/>
            <person name="Barrangou R."/>
            <person name="Klaenhammer T.R."/>
            <person name="Caufield P.W."/>
            <person name="Cui Y."/>
            <person name="Zhang H."/>
            <person name="O'Toole P.W."/>
        </authorList>
    </citation>
    <scope>NUCLEOTIDE SEQUENCE [LARGE SCALE GENOMIC DNA]</scope>
    <source>
        <strain evidence="2 3">JCM 15530</strain>
    </source>
</reference>
<comment type="caution">
    <text evidence="2">The sequence shown here is derived from an EMBL/GenBank/DDBJ whole genome shotgun (WGS) entry which is preliminary data.</text>
</comment>
<sequence>MFISKKRVVSTLAITIGLIGLATSIQANAKTTFEDYYAVTTKATKALPKGTRVQVYRTATKNGKQFASVDVSRLSYEVQKRAGNKYSVVIATANLKKIATPASDKLTVLSKGAKYTTDARYKAANKLKVTTDGYVQYFANSFKKAPISSTKLTASRAKGNIVYLYSKTNMAKLPDKHIHKHGNYQYRLAIRDNQKQDELSQSYSVGTLKNLFYDVTMKA</sequence>
<organism evidence="2 3">
    <name type="scientific">Secundilactobacillus kimchicus JCM 15530</name>
    <dbReference type="NCBI Taxonomy" id="1302272"/>
    <lineage>
        <taxon>Bacteria</taxon>
        <taxon>Bacillati</taxon>
        <taxon>Bacillota</taxon>
        <taxon>Bacilli</taxon>
        <taxon>Lactobacillales</taxon>
        <taxon>Lactobacillaceae</taxon>
        <taxon>Secundilactobacillus</taxon>
    </lineage>
</organism>
<dbReference type="AlphaFoldDB" id="A0A0R1HXG9"/>
<gene>
    <name evidence="2" type="ORF">FC96_GL002453</name>
</gene>
<evidence type="ECO:0000313" key="3">
    <source>
        <dbReference type="Proteomes" id="UP000050911"/>
    </source>
</evidence>
<dbReference type="PATRIC" id="fig|1302272.5.peg.2501"/>
<feature type="chain" id="PRO_5006405386" description="Surface layer protein A domain-containing protein" evidence="1">
    <location>
        <begin position="30"/>
        <end position="219"/>
    </location>
</feature>
<accession>A0A0R1HXG9</accession>
<protein>
    <recommendedName>
        <fullName evidence="4">Surface layer protein A domain-containing protein</fullName>
    </recommendedName>
</protein>
<dbReference type="RefSeq" id="WP_056942857.1">
    <property type="nucleotide sequence ID" value="NZ_AZCX01000008.1"/>
</dbReference>
<dbReference type="OrthoDB" id="2286884at2"/>
<evidence type="ECO:0000313" key="2">
    <source>
        <dbReference type="EMBL" id="KRK47527.1"/>
    </source>
</evidence>
<feature type="signal peptide" evidence="1">
    <location>
        <begin position="1"/>
        <end position="29"/>
    </location>
</feature>
<keyword evidence="3" id="KW-1185">Reference proteome</keyword>
<dbReference type="EMBL" id="AZCX01000008">
    <property type="protein sequence ID" value="KRK47527.1"/>
    <property type="molecule type" value="Genomic_DNA"/>
</dbReference>
<name>A0A0R1HXG9_9LACO</name>
<proteinExistence type="predicted"/>
<keyword evidence="1" id="KW-0732">Signal</keyword>
<dbReference type="Proteomes" id="UP000050911">
    <property type="component" value="Unassembled WGS sequence"/>
</dbReference>
<evidence type="ECO:0000256" key="1">
    <source>
        <dbReference type="SAM" id="SignalP"/>
    </source>
</evidence>
<evidence type="ECO:0008006" key="4">
    <source>
        <dbReference type="Google" id="ProtNLM"/>
    </source>
</evidence>